<dbReference type="Proteomes" id="UP000031512">
    <property type="component" value="Chromosome 1"/>
</dbReference>
<dbReference type="VEuPathDB" id="PiroplasmaDB:BEWA_029390"/>
<dbReference type="KEGG" id="beq:BEWA_029390"/>
<gene>
    <name evidence="1" type="ORF">BEWA_029390</name>
</gene>
<protein>
    <recommendedName>
        <fullName evidence="3">Signal peptide-containing protein</fullName>
    </recommendedName>
</protein>
<dbReference type="GeneID" id="15806945"/>
<accession>L0AYW7</accession>
<keyword evidence="2" id="KW-1185">Reference proteome</keyword>
<evidence type="ECO:0000313" key="1">
    <source>
        <dbReference type="EMBL" id="AFZ80089.1"/>
    </source>
</evidence>
<sequence>MLSRHINVYKFAKNNCMPVICRSDSAYICIVFLLSKVAQAVERVKVKLFSEKKDFMPPLSLLIIALLSTNRFLVAYPRKIPLSVNVSGTQTRRILLCPSEEFPGGLNYRIVDNSRHRYIIGDVFDSGFLILHADPSAVSRYVLVFVRKDETKYIKITTRHRYRGVCTTQVKEFTKKVWDPYYRRVARIPMDLEVTTKELNDNINAELVPSLGPNNMGPEDSHAPDITLVPVIFSIKLDKIDEFVIGEVKYNGYTVGSEISGLNLMNRRVTWRGGFMNPFITILSKYTDGTEVEAEYRLLPGKSDGFIVESIKRRLSNLCG</sequence>
<evidence type="ECO:0000313" key="2">
    <source>
        <dbReference type="Proteomes" id="UP000031512"/>
    </source>
</evidence>
<proteinExistence type="predicted"/>
<dbReference type="AlphaFoldDB" id="L0AYW7"/>
<dbReference type="RefSeq" id="XP_004829755.1">
    <property type="nucleotide sequence ID" value="XM_004829698.1"/>
</dbReference>
<dbReference type="EMBL" id="CP001669">
    <property type="protein sequence ID" value="AFZ80089.1"/>
    <property type="molecule type" value="Genomic_DNA"/>
</dbReference>
<reference evidence="1 2" key="1">
    <citation type="journal article" date="2012" name="BMC Genomics">
        <title>Comparative genomic analysis and phylogenetic position of Theileria equi.</title>
        <authorList>
            <person name="Kappmeyer L.S."/>
            <person name="Thiagarajan M."/>
            <person name="Herndon D.R."/>
            <person name="Ramsay J.D."/>
            <person name="Caler E."/>
            <person name="Djikeng A."/>
            <person name="Gillespie J.J."/>
            <person name="Lau A.O."/>
            <person name="Roalson E.H."/>
            <person name="Silva J.C."/>
            <person name="Silva M.G."/>
            <person name="Suarez C.E."/>
            <person name="Ueti M.W."/>
            <person name="Nene V.M."/>
            <person name="Mealey R.H."/>
            <person name="Knowles D.P."/>
            <person name="Brayton K.A."/>
        </authorList>
    </citation>
    <scope>NUCLEOTIDE SEQUENCE [LARGE SCALE GENOMIC DNA]</scope>
    <source>
        <strain evidence="1 2">WA</strain>
    </source>
</reference>
<name>L0AYW7_THEEQ</name>
<organism evidence="1 2">
    <name type="scientific">Theileria equi strain WA</name>
    <dbReference type="NCBI Taxonomy" id="1537102"/>
    <lineage>
        <taxon>Eukaryota</taxon>
        <taxon>Sar</taxon>
        <taxon>Alveolata</taxon>
        <taxon>Apicomplexa</taxon>
        <taxon>Aconoidasida</taxon>
        <taxon>Piroplasmida</taxon>
        <taxon>Theileriidae</taxon>
        <taxon>Theileria</taxon>
    </lineage>
</organism>
<evidence type="ECO:0008006" key="3">
    <source>
        <dbReference type="Google" id="ProtNLM"/>
    </source>
</evidence>